<protein>
    <submittedName>
        <fullName evidence="1">Uncharacterized protein</fullName>
    </submittedName>
</protein>
<dbReference type="HOGENOM" id="CLU_1603055_0_0_1"/>
<dbReference type="Proteomes" id="UP000007129">
    <property type="component" value="Unassembled WGS sequence"/>
</dbReference>
<sequence length="166" mass="19161">MNDASPMDMCWGAERIWPPCDIRCGRGLLWLDKEVLMRIGGLLRAKWGERRVKASWHSNSAFFDAFGHGAHIQSLKMSTPLVRIFATGMVKSEWMVHLRQQGDGLWSWHDYTKANTASPLLSNASGMWQILQSCDHSQSTRNKRIQKEPEPTYRRHLWHRFGARGV</sequence>
<comment type="caution">
    <text evidence="1">The sequence shown here is derived from an EMBL/GenBank/DDBJ whole genome shotgun (WGS) entry which is preliminary data.</text>
</comment>
<evidence type="ECO:0000313" key="1">
    <source>
        <dbReference type="EMBL" id="EKG10209.1"/>
    </source>
</evidence>
<name>K2RJB1_MACPH</name>
<gene>
    <name evidence="1" type="ORF">MPH_12809</name>
</gene>
<organism evidence="1 2">
    <name type="scientific">Macrophomina phaseolina (strain MS6)</name>
    <name type="common">Charcoal rot fungus</name>
    <dbReference type="NCBI Taxonomy" id="1126212"/>
    <lineage>
        <taxon>Eukaryota</taxon>
        <taxon>Fungi</taxon>
        <taxon>Dikarya</taxon>
        <taxon>Ascomycota</taxon>
        <taxon>Pezizomycotina</taxon>
        <taxon>Dothideomycetes</taxon>
        <taxon>Dothideomycetes incertae sedis</taxon>
        <taxon>Botryosphaeriales</taxon>
        <taxon>Botryosphaeriaceae</taxon>
        <taxon>Macrophomina</taxon>
    </lineage>
</organism>
<reference evidence="1 2" key="1">
    <citation type="journal article" date="2012" name="BMC Genomics">
        <title>Tools to kill: Genome of one of the most destructive plant pathogenic fungi Macrophomina phaseolina.</title>
        <authorList>
            <person name="Islam M.S."/>
            <person name="Haque M.S."/>
            <person name="Islam M.M."/>
            <person name="Emdad E.M."/>
            <person name="Halim A."/>
            <person name="Hossen Q.M.M."/>
            <person name="Hossain M.Z."/>
            <person name="Ahmed B."/>
            <person name="Rahim S."/>
            <person name="Rahman M.S."/>
            <person name="Alam M.M."/>
            <person name="Hou S."/>
            <person name="Wan X."/>
            <person name="Saito J.A."/>
            <person name="Alam M."/>
        </authorList>
    </citation>
    <scope>NUCLEOTIDE SEQUENCE [LARGE SCALE GENOMIC DNA]</scope>
    <source>
        <strain evidence="1 2">MS6</strain>
    </source>
</reference>
<dbReference type="AlphaFoldDB" id="K2RJB1"/>
<accession>K2RJB1</accession>
<dbReference type="EMBL" id="AHHD01000526">
    <property type="protein sequence ID" value="EKG10209.1"/>
    <property type="molecule type" value="Genomic_DNA"/>
</dbReference>
<dbReference type="VEuPathDB" id="FungiDB:MPH_12809"/>
<proteinExistence type="predicted"/>
<dbReference type="InParanoid" id="K2RJB1"/>
<evidence type="ECO:0000313" key="2">
    <source>
        <dbReference type="Proteomes" id="UP000007129"/>
    </source>
</evidence>